<dbReference type="InterPro" id="IPR022060">
    <property type="entry name" value="DUF3616"/>
</dbReference>
<dbReference type="SUPFAM" id="SSF101898">
    <property type="entry name" value="NHL repeat"/>
    <property type="match status" value="1"/>
</dbReference>
<dbReference type="KEGG" id="slac:SKTS_28970"/>
<reference evidence="3" key="1">
    <citation type="submission" date="2020-03" db="EMBL/GenBank/DDBJ databases">
        <title>Complete genome sequence of sulfur-oxidizing bacterium skT11.</title>
        <authorList>
            <person name="Kanda M."/>
            <person name="Kojima H."/>
            <person name="Fukui M."/>
        </authorList>
    </citation>
    <scope>NUCLEOTIDE SEQUENCE [LARGE SCALE GENOMIC DNA]</scope>
    <source>
        <strain evidence="3">skT11</strain>
    </source>
</reference>
<dbReference type="Pfam" id="PF12275">
    <property type="entry name" value="DUF3616"/>
    <property type="match status" value="1"/>
</dbReference>
<evidence type="ECO:0000313" key="3">
    <source>
        <dbReference type="Proteomes" id="UP000502260"/>
    </source>
</evidence>
<name>A0A6F8VFS9_9PROT</name>
<proteinExistence type="predicted"/>
<keyword evidence="3" id="KW-1185">Reference proteome</keyword>
<dbReference type="InterPro" id="IPR001611">
    <property type="entry name" value="Leu-rich_rpt"/>
</dbReference>
<evidence type="ECO:0000259" key="1">
    <source>
        <dbReference type="Pfam" id="PF12275"/>
    </source>
</evidence>
<sequence>MALNSILMFLTLTGIYEPSAIQQLPDGRFLVVEDEKQHPFSLVRIGSDGRISTAPLDRGALGADDDFRKLDDLEGITLDRSGHIYALTSHSRNSEGEEKKSRDKLVRFRIEGDRVVAPMVVRGLKPALVAAHPVLAEAAGILDVKNDGGLNIEALEVSPDQQRLLIGLRSPLLDQRAIIAELENPAAIFDAGEPPKVSATLTTLDLGGNGIRGMAYLPSLGGYLVISGPVAREQVQFRLWFWSGRRGEAARSVSVPGLQGFEHAEGVSSAVIDGQQRIIIVSDDGSRDEGRFARYLLLDPKQLQIAP</sequence>
<dbReference type="RefSeq" id="WP_173066664.1">
    <property type="nucleotide sequence ID" value="NZ_AP022853.1"/>
</dbReference>
<dbReference type="EMBL" id="AP022853">
    <property type="protein sequence ID" value="BCB28011.1"/>
    <property type="molecule type" value="Genomic_DNA"/>
</dbReference>
<dbReference type="Proteomes" id="UP000502260">
    <property type="component" value="Chromosome"/>
</dbReference>
<protein>
    <recommendedName>
        <fullName evidence="1">DUF3616 domain-containing protein</fullName>
    </recommendedName>
</protein>
<dbReference type="PROSITE" id="PS51450">
    <property type="entry name" value="LRR"/>
    <property type="match status" value="1"/>
</dbReference>
<gene>
    <name evidence="2" type="ORF">SKTS_28970</name>
</gene>
<dbReference type="AlphaFoldDB" id="A0A6F8VFS9"/>
<organism evidence="2 3">
    <name type="scientific">Sulfurimicrobium lacus</name>
    <dbReference type="NCBI Taxonomy" id="2715678"/>
    <lineage>
        <taxon>Bacteria</taxon>
        <taxon>Pseudomonadati</taxon>
        <taxon>Pseudomonadota</taxon>
        <taxon>Betaproteobacteria</taxon>
        <taxon>Nitrosomonadales</taxon>
        <taxon>Sulfuricellaceae</taxon>
        <taxon>Sulfurimicrobium</taxon>
    </lineage>
</organism>
<accession>A0A6F8VFS9</accession>
<feature type="domain" description="DUF3616" evidence="1">
    <location>
        <begin position="146"/>
        <end position="286"/>
    </location>
</feature>
<evidence type="ECO:0000313" key="2">
    <source>
        <dbReference type="EMBL" id="BCB28011.1"/>
    </source>
</evidence>